<dbReference type="OrthoDB" id="581608at2"/>
<protein>
    <submittedName>
        <fullName evidence="3">Pyoverdine/dityrosine biosynthesis protein</fullName>
    </submittedName>
</protein>
<name>A0A1R4B4G2_9VIBR</name>
<dbReference type="RefSeq" id="WP_077314215.1">
    <property type="nucleotide sequence ID" value="NZ_AP024888.1"/>
</dbReference>
<keyword evidence="1" id="KW-0560">Oxidoreductase</keyword>
<feature type="domain" description="TauD/TfdA-like" evidence="2">
    <location>
        <begin position="354"/>
        <end position="583"/>
    </location>
</feature>
<dbReference type="Proteomes" id="UP000189475">
    <property type="component" value="Unassembled WGS sequence"/>
</dbReference>
<dbReference type="SUPFAM" id="SSF51197">
    <property type="entry name" value="Clavaminate synthase-like"/>
    <property type="match status" value="1"/>
</dbReference>
<dbReference type="GO" id="GO:0016706">
    <property type="term" value="F:2-oxoglutarate-dependent dioxygenase activity"/>
    <property type="evidence" value="ECO:0007669"/>
    <property type="project" value="UniProtKB-ARBA"/>
</dbReference>
<dbReference type="Pfam" id="PF05141">
    <property type="entry name" value="DIT1_PvcA"/>
    <property type="match status" value="1"/>
</dbReference>
<dbReference type="AlphaFoldDB" id="A0A1R4B4G2"/>
<dbReference type="InterPro" id="IPR003819">
    <property type="entry name" value="TauD/TfdA-like"/>
</dbReference>
<dbReference type="Gene3D" id="3.60.130.10">
    <property type="entry name" value="Clavaminate synthase-like"/>
    <property type="match status" value="1"/>
</dbReference>
<dbReference type="STRING" id="1918946.VPAL9027_01779"/>
<evidence type="ECO:0000313" key="3">
    <source>
        <dbReference type="EMBL" id="SJL83800.1"/>
    </source>
</evidence>
<accession>A0A1R4B4G2</accession>
<gene>
    <name evidence="3" type="ORF">VPAL9027_01779</name>
</gene>
<dbReference type="InterPro" id="IPR042098">
    <property type="entry name" value="TauD-like_sf"/>
</dbReference>
<keyword evidence="4" id="KW-1185">Reference proteome</keyword>
<organism evidence="3 4">
    <name type="scientific">Vibrio palustris</name>
    <dbReference type="NCBI Taxonomy" id="1918946"/>
    <lineage>
        <taxon>Bacteria</taxon>
        <taxon>Pseudomonadati</taxon>
        <taxon>Pseudomonadota</taxon>
        <taxon>Gammaproteobacteria</taxon>
        <taxon>Vibrionales</taxon>
        <taxon>Vibrionaceae</taxon>
        <taxon>Vibrio</taxon>
    </lineage>
</organism>
<proteinExistence type="predicted"/>
<reference evidence="3 4" key="1">
    <citation type="submission" date="2017-02" db="EMBL/GenBank/DDBJ databases">
        <authorList>
            <person name="Peterson S.W."/>
        </authorList>
    </citation>
    <scope>NUCLEOTIDE SEQUENCE [LARGE SCALE GENOMIC DNA]</scope>
    <source>
        <strain evidence="3 4">CECT 9027</strain>
    </source>
</reference>
<evidence type="ECO:0000313" key="4">
    <source>
        <dbReference type="Proteomes" id="UP000189475"/>
    </source>
</evidence>
<dbReference type="InterPro" id="IPR007817">
    <property type="entry name" value="Isocyanide_synthase_DIT1"/>
</dbReference>
<dbReference type="EMBL" id="FUFT01000005">
    <property type="protein sequence ID" value="SJL83800.1"/>
    <property type="molecule type" value="Genomic_DNA"/>
</dbReference>
<dbReference type="Pfam" id="PF02668">
    <property type="entry name" value="TauD"/>
    <property type="match status" value="1"/>
</dbReference>
<dbReference type="PANTHER" id="PTHR37285">
    <property type="entry name" value="SPORE WALL MATURATION PROTEIN DIT1"/>
    <property type="match status" value="1"/>
</dbReference>
<evidence type="ECO:0000256" key="1">
    <source>
        <dbReference type="ARBA" id="ARBA00023002"/>
    </source>
</evidence>
<dbReference type="PANTHER" id="PTHR37285:SF5">
    <property type="entry name" value="SPORE WALL MATURATION PROTEIN DIT1"/>
    <property type="match status" value="1"/>
</dbReference>
<evidence type="ECO:0000259" key="2">
    <source>
        <dbReference type="Pfam" id="PF02668"/>
    </source>
</evidence>
<sequence>MIKKTNEDYVERITFILLNQLMAKTNAQYEGLVELKRTISKFVINRKPIKLLLPAFPCKTNNLDKVLGHQPDMAEYQVLKKFIKTIRDIQSIYPYGVCFYIFSDYHTFSYYINVDFKHHYDYSDGLKKMIDIMNGSDVLKVVNFGDFAEFSGVADVDYFDELKRQYGDAQYEMDFEKLKRQHKKMHSTYLGLKKFMSQDQKYPLAALSYSNRRKRLAEMAKGMMIQGRALDNFLHHHFADCIRLSIHEHPMVGEKYSLYLFDEPSFKTPWHSTLMFDAHLGEFVVDSCVNHSHERSAVVTVTYQGQPWCLLKLHAISNEALACLRRLNITVHQEQFGLVLSTPDPDMPIELLQHRDLTHLAQTFGYVTLRGFHALESTQEFESWYRQGGGVVSWPEGNTQIVRPSLAAKGTSVHWGLVYPLDTMNVNQDKYDYDDYTPDEVVFYCHQTAGSMLHYTSSSSVSRVINSELATLILNGDEREALRETVLAYSDGVSPRQCTYHYPVIMSCPQTRKDILRWWMETNTGVAIDHLPSHDTELYSSNHYTESKDVVTRLHEICRDRRVYHELSLQAGDVVVMNNHATLRAVESIHDEHELWYLQRQPTSVNSPWQPYNAISNHQPGLS</sequence>